<sequence length="54" mass="5667">MKVSIIGGAGTLGSAIVFSLGPSSGKELCLLDLNERLLLHHLLISKVCADKEMS</sequence>
<comment type="caution">
    <text evidence="1">The sequence shown here is derived from an EMBL/GenBank/DDBJ whole genome shotgun (WGS) entry which is preliminary data.</text>
</comment>
<dbReference type="Proteomes" id="UP000823485">
    <property type="component" value="Unassembled WGS sequence"/>
</dbReference>
<evidence type="ECO:0000313" key="2">
    <source>
        <dbReference type="Proteomes" id="UP000823485"/>
    </source>
</evidence>
<protein>
    <submittedName>
        <fullName evidence="1">Malate/lactate dehydrogenase</fullName>
    </submittedName>
</protein>
<dbReference type="EMBL" id="JAFBFH010000006">
    <property type="protein sequence ID" value="MBM7714283.1"/>
    <property type="molecule type" value="Genomic_DNA"/>
</dbReference>
<proteinExistence type="predicted"/>
<organism evidence="1 2">
    <name type="scientific">Siminovitchia thermophila</name>
    <dbReference type="NCBI Taxonomy" id="1245522"/>
    <lineage>
        <taxon>Bacteria</taxon>
        <taxon>Bacillati</taxon>
        <taxon>Bacillota</taxon>
        <taxon>Bacilli</taxon>
        <taxon>Bacillales</taxon>
        <taxon>Bacillaceae</taxon>
        <taxon>Siminovitchia</taxon>
    </lineage>
</organism>
<accession>A0ABS2R5V7</accession>
<evidence type="ECO:0000313" key="1">
    <source>
        <dbReference type="EMBL" id="MBM7714283.1"/>
    </source>
</evidence>
<gene>
    <name evidence="1" type="ORF">JOC94_001255</name>
</gene>
<dbReference type="SUPFAM" id="SSF51735">
    <property type="entry name" value="NAD(P)-binding Rossmann-fold domains"/>
    <property type="match status" value="1"/>
</dbReference>
<reference evidence="1 2" key="1">
    <citation type="submission" date="2021-01" db="EMBL/GenBank/DDBJ databases">
        <title>Genomic Encyclopedia of Type Strains, Phase IV (KMG-IV): sequencing the most valuable type-strain genomes for metagenomic binning, comparative biology and taxonomic classification.</title>
        <authorList>
            <person name="Goeker M."/>
        </authorList>
    </citation>
    <scope>NUCLEOTIDE SEQUENCE [LARGE SCALE GENOMIC DNA]</scope>
    <source>
        <strain evidence="1 2">DSM 105453</strain>
    </source>
</reference>
<keyword evidence="2" id="KW-1185">Reference proteome</keyword>
<name>A0ABS2R5V7_9BACI</name>
<dbReference type="Gene3D" id="3.40.50.720">
    <property type="entry name" value="NAD(P)-binding Rossmann-like Domain"/>
    <property type="match status" value="1"/>
</dbReference>
<dbReference type="InterPro" id="IPR036291">
    <property type="entry name" value="NAD(P)-bd_dom_sf"/>
</dbReference>
<dbReference type="RefSeq" id="WP_171973976.1">
    <property type="nucleotide sequence ID" value="NZ_JAFBFH010000006.1"/>
</dbReference>